<protein>
    <submittedName>
        <fullName evidence="2">Uncharacterized protein</fullName>
    </submittedName>
</protein>
<evidence type="ECO:0000313" key="3">
    <source>
        <dbReference type="Proteomes" id="UP000631114"/>
    </source>
</evidence>
<gene>
    <name evidence="2" type="ORF">IFM89_035282</name>
</gene>
<keyword evidence="3" id="KW-1185">Reference proteome</keyword>
<evidence type="ECO:0000313" key="2">
    <source>
        <dbReference type="EMBL" id="KAF9590447.1"/>
    </source>
</evidence>
<sequence>MVAIENSNNSKWEQPWHQLTELLASHCLEIAESAKDHDRVASALVIEVGVGIAVLVNCFVHKHDMNRQIKDRLGDGFSRAPFATLVCRRIKTEWIAAASGVVVGCLRAVASGVGVGCLRVAAGVALWVPFFASGVDVCRRVPSAGCLSPPWTC</sequence>
<name>A0A835H287_9MAGN</name>
<feature type="transmembrane region" description="Helical" evidence="1">
    <location>
        <begin position="40"/>
        <end position="60"/>
    </location>
</feature>
<dbReference type="Proteomes" id="UP000631114">
    <property type="component" value="Unassembled WGS sequence"/>
</dbReference>
<reference evidence="2 3" key="1">
    <citation type="submission" date="2020-10" db="EMBL/GenBank/DDBJ databases">
        <title>The Coptis chinensis genome and diversification of protoberbering-type alkaloids.</title>
        <authorList>
            <person name="Wang B."/>
            <person name="Shu S."/>
            <person name="Song C."/>
            <person name="Liu Y."/>
        </authorList>
    </citation>
    <scope>NUCLEOTIDE SEQUENCE [LARGE SCALE GENOMIC DNA]</scope>
    <source>
        <strain evidence="2">HL-2020</strain>
        <tissue evidence="2">Leaf</tissue>
    </source>
</reference>
<keyword evidence="1" id="KW-0472">Membrane</keyword>
<evidence type="ECO:0000256" key="1">
    <source>
        <dbReference type="SAM" id="Phobius"/>
    </source>
</evidence>
<accession>A0A835H287</accession>
<dbReference type="OrthoDB" id="9909019at2759"/>
<comment type="caution">
    <text evidence="2">The sequence shown here is derived from an EMBL/GenBank/DDBJ whole genome shotgun (WGS) entry which is preliminary data.</text>
</comment>
<keyword evidence="1" id="KW-1133">Transmembrane helix</keyword>
<keyword evidence="1" id="KW-0812">Transmembrane</keyword>
<dbReference type="EMBL" id="JADFTS010000009">
    <property type="protein sequence ID" value="KAF9590447.1"/>
    <property type="molecule type" value="Genomic_DNA"/>
</dbReference>
<organism evidence="2 3">
    <name type="scientific">Coptis chinensis</name>
    <dbReference type="NCBI Taxonomy" id="261450"/>
    <lineage>
        <taxon>Eukaryota</taxon>
        <taxon>Viridiplantae</taxon>
        <taxon>Streptophyta</taxon>
        <taxon>Embryophyta</taxon>
        <taxon>Tracheophyta</taxon>
        <taxon>Spermatophyta</taxon>
        <taxon>Magnoliopsida</taxon>
        <taxon>Ranunculales</taxon>
        <taxon>Ranunculaceae</taxon>
        <taxon>Coptidoideae</taxon>
        <taxon>Coptis</taxon>
    </lineage>
</organism>
<proteinExistence type="predicted"/>
<dbReference type="AlphaFoldDB" id="A0A835H287"/>